<dbReference type="AlphaFoldDB" id="A0A7J4XV72"/>
<dbReference type="PROSITE" id="PS51257">
    <property type="entry name" value="PROKAR_LIPOPROTEIN"/>
    <property type="match status" value="1"/>
</dbReference>
<dbReference type="InterPro" id="IPR025049">
    <property type="entry name" value="Mfa-like_1"/>
</dbReference>
<organism evidence="1 2">
    <name type="scientific">Bacteroides ovatus</name>
    <dbReference type="NCBI Taxonomy" id="28116"/>
    <lineage>
        <taxon>Bacteria</taxon>
        <taxon>Pseudomonadati</taxon>
        <taxon>Bacteroidota</taxon>
        <taxon>Bacteroidia</taxon>
        <taxon>Bacteroidales</taxon>
        <taxon>Bacteroidaceae</taxon>
        <taxon>Bacteroides</taxon>
    </lineage>
</organism>
<dbReference type="CDD" id="cd13120">
    <property type="entry name" value="BF2867_like_N"/>
    <property type="match status" value="1"/>
</dbReference>
<dbReference type="InterPro" id="IPR042278">
    <property type="entry name" value="Mfa-like_1_N"/>
</dbReference>
<dbReference type="Pfam" id="PF13149">
    <property type="entry name" value="Mfa_like_1"/>
    <property type="match status" value="1"/>
</dbReference>
<evidence type="ECO:0000313" key="1">
    <source>
        <dbReference type="EMBL" id="KAA4624656.1"/>
    </source>
</evidence>
<name>A0A7J4XV72_BACOV</name>
<gene>
    <name evidence="1" type="ORF">F3B90_17055</name>
</gene>
<comment type="caution">
    <text evidence="1">The sequence shown here is derived from an EMBL/GenBank/DDBJ whole genome shotgun (WGS) entry which is preliminary data.</text>
</comment>
<dbReference type="Proteomes" id="UP000424805">
    <property type="component" value="Unassembled WGS sequence"/>
</dbReference>
<reference evidence="1 2" key="1">
    <citation type="journal article" date="2019" name="Nat. Med.">
        <title>A library of human gut bacterial isolates paired with longitudinal multiomics data enables mechanistic microbiome research.</title>
        <authorList>
            <person name="Poyet M."/>
            <person name="Groussin M."/>
            <person name="Gibbons S.M."/>
            <person name="Avila-Pacheco J."/>
            <person name="Jiang X."/>
            <person name="Kearney S.M."/>
            <person name="Perrotta A.R."/>
            <person name="Berdy B."/>
            <person name="Zhao S."/>
            <person name="Lieberman T.D."/>
            <person name="Swanson P.K."/>
            <person name="Smith M."/>
            <person name="Roesemann S."/>
            <person name="Alexander J.E."/>
            <person name="Rich S.A."/>
            <person name="Livny J."/>
            <person name="Vlamakis H."/>
            <person name="Clish C."/>
            <person name="Bullock K."/>
            <person name="Deik A."/>
            <person name="Scott J."/>
            <person name="Pierce K.A."/>
            <person name="Xavier R.J."/>
            <person name="Alm E.J."/>
        </authorList>
    </citation>
    <scope>NUCLEOTIDE SEQUENCE [LARGE SCALE GENOMIC DNA]</scope>
    <source>
        <strain evidence="1 2">BIOML-A15</strain>
    </source>
</reference>
<protein>
    <recommendedName>
        <fullName evidence="3">Fimbrillin family protein</fullName>
    </recommendedName>
</protein>
<evidence type="ECO:0000313" key="2">
    <source>
        <dbReference type="Proteomes" id="UP000424805"/>
    </source>
</evidence>
<sequence length="543" mass="60710">MIHYKFLSTALLLGTVMLWSSCSDIEEDFSGTSGNREFIINVHDMGMENGESSISRAVTDMNYNTTFEIGDCIGLFAVKDNSILNEVNNLKVELTREGWLPITELQYDGTLKEATYYAYFPYREDLSINSVETDFFASTVAGWNIGKDQSTRKNFADSDLMTSSGSHIYKGDKGEFLIQLNMAHRMSLAVISLPGTEYKFTNPELQGTTYAIKPSGNVAFYIEEINGEEIKPYRADDGSYRMLVKPVEKPNIVGVLGDNKYEVNSSIAAGKYKRFMVDGGNVVKDYELKVGDYFCADGNLVSRDCKPEEMPDDCIGIVYYVGNPQPSVMYKDIEEVAEQPLTTKIKDGARDVLKRDYPNCVHGLVFALSSANATAAARFGSSSSFAYYQTFVDKGLDATYLWWHNDKPKDDFFCTSLLGYNNTEVLYIINDMATTPLGGCQDMFNVQLIPYRTQVPTPDNLSTEWYLPSLGELRIISDNKEVINSSLERIAGAEQLWAVGGKYWSSTYNANGYMWVGGDNGSFTTSGGHVKNGREYFRFSLAF</sequence>
<dbReference type="Gene3D" id="2.60.40.2620">
    <property type="entry name" value="Fimbrillin-like"/>
    <property type="match status" value="1"/>
</dbReference>
<evidence type="ECO:0008006" key="3">
    <source>
        <dbReference type="Google" id="ProtNLM"/>
    </source>
</evidence>
<dbReference type="RefSeq" id="WP_149963836.1">
    <property type="nucleotide sequence ID" value="NZ_JBBNGB010000002.1"/>
</dbReference>
<dbReference type="EMBL" id="VWFP01000017">
    <property type="protein sequence ID" value="KAA4624656.1"/>
    <property type="molecule type" value="Genomic_DNA"/>
</dbReference>
<accession>A0A7J4XV72</accession>
<proteinExistence type="predicted"/>
<dbReference type="Gene3D" id="2.60.40.3570">
    <property type="match status" value="1"/>
</dbReference>